<accession>A0A532V161</accession>
<gene>
    <name evidence="1" type="ORF">CEE36_08790</name>
</gene>
<protein>
    <submittedName>
        <fullName evidence="1">Uncharacterized protein</fullName>
    </submittedName>
</protein>
<evidence type="ECO:0000313" key="2">
    <source>
        <dbReference type="Proteomes" id="UP000317778"/>
    </source>
</evidence>
<dbReference type="Proteomes" id="UP000317778">
    <property type="component" value="Unassembled WGS sequence"/>
</dbReference>
<organism evidence="1 2">
    <name type="scientific">candidate division TA06 bacterium B3_TA06</name>
    <dbReference type="NCBI Taxonomy" id="2012487"/>
    <lineage>
        <taxon>Bacteria</taxon>
        <taxon>Bacteria division TA06</taxon>
    </lineage>
</organism>
<comment type="caution">
    <text evidence="1">The sequence shown here is derived from an EMBL/GenBank/DDBJ whole genome shotgun (WGS) entry which is preliminary data.</text>
</comment>
<dbReference type="EMBL" id="NJBO01000015">
    <property type="protein sequence ID" value="TKJ40953.1"/>
    <property type="molecule type" value="Genomic_DNA"/>
</dbReference>
<sequence length="89" mass="10055">MSDVILDGVTREWISPQLWTLVEKRECPVTIMKLAGINPQDVQAHCFESCSFVAALKDGETVYEICFCPRMISKSNDPANPLFAYPERC</sequence>
<proteinExistence type="predicted"/>
<name>A0A532V161_UNCT6</name>
<reference evidence="1 2" key="1">
    <citation type="submission" date="2017-06" db="EMBL/GenBank/DDBJ databases">
        <title>Novel microbial phyla capable of carbon fixation and sulfur reduction in deep-sea sediments.</title>
        <authorList>
            <person name="Huang J."/>
            <person name="Baker B."/>
            <person name="Wang Y."/>
        </authorList>
    </citation>
    <scope>NUCLEOTIDE SEQUENCE [LARGE SCALE GENOMIC DNA]</scope>
    <source>
        <strain evidence="1">B3_TA06</strain>
    </source>
</reference>
<dbReference type="AlphaFoldDB" id="A0A532V161"/>
<evidence type="ECO:0000313" key="1">
    <source>
        <dbReference type="EMBL" id="TKJ40953.1"/>
    </source>
</evidence>